<dbReference type="GO" id="GO:0016818">
    <property type="term" value="F:hydrolase activity, acting on acid anhydrides, in phosphorus-containing anhydrides"/>
    <property type="evidence" value="ECO:0007669"/>
    <property type="project" value="TreeGrafter"/>
</dbReference>
<sequence length="150" mass="17639">MQRVTNCILQHNNHILMLKKPRRGWYAAPGGKMEPGEHIQQSVKREFSEETGLTLIKPELKGVFTFVIKENNQTIREWMMFTFSSYEFDGKLTDYCREGELEWVPLSDVMNKDMAEGDRVIYKHIMNRNDVLYGTFTYTSDDELLSFQVD</sequence>
<name>A0A1H9YLT2_9BACI</name>
<reference evidence="8" key="1">
    <citation type="submission" date="2016-10" db="EMBL/GenBank/DDBJ databases">
        <authorList>
            <person name="Varghese N."/>
            <person name="Submissions S."/>
        </authorList>
    </citation>
    <scope>NUCLEOTIDE SEQUENCE [LARGE SCALE GENOMIC DNA]</scope>
    <source>
        <strain evidence="8">CGMCC 1.3566</strain>
    </source>
</reference>
<evidence type="ECO:0000313" key="8">
    <source>
        <dbReference type="Proteomes" id="UP000199095"/>
    </source>
</evidence>
<evidence type="ECO:0000256" key="3">
    <source>
        <dbReference type="ARBA" id="ARBA00022723"/>
    </source>
</evidence>
<keyword evidence="8" id="KW-1185">Reference proteome</keyword>
<dbReference type="CDD" id="cd18886">
    <property type="entry name" value="NUDIX_MutT_Nudt1"/>
    <property type="match status" value="1"/>
</dbReference>
<dbReference type="Proteomes" id="UP000199095">
    <property type="component" value="Unassembled WGS sequence"/>
</dbReference>
<dbReference type="InterPro" id="IPR020476">
    <property type="entry name" value="Nudix_hydrolase"/>
</dbReference>
<dbReference type="Gene3D" id="3.90.79.10">
    <property type="entry name" value="Nucleoside Triphosphate Pyrophosphohydrolase"/>
    <property type="match status" value="1"/>
</dbReference>
<dbReference type="EMBL" id="FOHJ01000001">
    <property type="protein sequence ID" value="SES69998.1"/>
    <property type="molecule type" value="Genomic_DNA"/>
</dbReference>
<dbReference type="GO" id="GO:0005737">
    <property type="term" value="C:cytoplasm"/>
    <property type="evidence" value="ECO:0007669"/>
    <property type="project" value="TreeGrafter"/>
</dbReference>
<dbReference type="PANTHER" id="PTHR43758:SF2">
    <property type="entry name" value="OXIDIZED PURINE NUCLEOSIDE TRIPHOSPHATE HYDROLASE"/>
    <property type="match status" value="1"/>
</dbReference>
<keyword evidence="3" id="KW-0479">Metal-binding</keyword>
<evidence type="ECO:0000256" key="5">
    <source>
        <dbReference type="ARBA" id="ARBA00022842"/>
    </source>
</evidence>
<dbReference type="SUPFAM" id="SSF55811">
    <property type="entry name" value="Nudix"/>
    <property type="match status" value="1"/>
</dbReference>
<evidence type="ECO:0000313" key="7">
    <source>
        <dbReference type="EMBL" id="SES69998.1"/>
    </source>
</evidence>
<dbReference type="PANTHER" id="PTHR43758">
    <property type="entry name" value="7,8-DIHYDRO-8-OXOGUANINE TRIPHOSPHATASE"/>
    <property type="match status" value="1"/>
</dbReference>
<keyword evidence="4" id="KW-0378">Hydrolase</keyword>
<protein>
    <submittedName>
        <fullName evidence="7">8-oxo-dGTP diphosphatase</fullName>
    </submittedName>
</protein>
<dbReference type="STRING" id="237682.SAMN05421676_101216"/>
<gene>
    <name evidence="7" type="ORF">SAMN05421676_101216</name>
</gene>
<proteinExistence type="inferred from homology"/>
<dbReference type="PROSITE" id="PS51462">
    <property type="entry name" value="NUDIX"/>
    <property type="match status" value="1"/>
</dbReference>
<accession>A0A1H9YLT2</accession>
<dbReference type="InterPro" id="IPR000086">
    <property type="entry name" value="NUDIX_hydrolase_dom"/>
</dbReference>
<comment type="cofactor">
    <cofactor evidence="1">
        <name>Mg(2+)</name>
        <dbReference type="ChEBI" id="CHEBI:18420"/>
    </cofactor>
</comment>
<evidence type="ECO:0000259" key="6">
    <source>
        <dbReference type="PROSITE" id="PS51462"/>
    </source>
</evidence>
<dbReference type="AlphaFoldDB" id="A0A1H9YLT2"/>
<dbReference type="PRINTS" id="PR00502">
    <property type="entry name" value="NUDIXFAMILY"/>
</dbReference>
<organism evidence="7 8">
    <name type="scientific">Salinibacillus kushneri</name>
    <dbReference type="NCBI Taxonomy" id="237682"/>
    <lineage>
        <taxon>Bacteria</taxon>
        <taxon>Bacillati</taxon>
        <taxon>Bacillota</taxon>
        <taxon>Bacilli</taxon>
        <taxon>Bacillales</taxon>
        <taxon>Bacillaceae</taxon>
        <taxon>Salinibacillus</taxon>
    </lineage>
</organism>
<dbReference type="OrthoDB" id="9800186at2"/>
<dbReference type="InterPro" id="IPR015797">
    <property type="entry name" value="NUDIX_hydrolase-like_dom_sf"/>
</dbReference>
<evidence type="ECO:0000256" key="1">
    <source>
        <dbReference type="ARBA" id="ARBA00001946"/>
    </source>
</evidence>
<evidence type="ECO:0000256" key="2">
    <source>
        <dbReference type="ARBA" id="ARBA00005582"/>
    </source>
</evidence>
<comment type="similarity">
    <text evidence="2">Belongs to the Nudix hydrolase family.</text>
</comment>
<keyword evidence="5" id="KW-0460">Magnesium</keyword>
<dbReference type="Pfam" id="PF00293">
    <property type="entry name" value="NUDIX"/>
    <property type="match status" value="1"/>
</dbReference>
<feature type="domain" description="Nudix hydrolase" evidence="6">
    <location>
        <begin position="1"/>
        <end position="127"/>
    </location>
</feature>
<evidence type="ECO:0000256" key="4">
    <source>
        <dbReference type="ARBA" id="ARBA00022801"/>
    </source>
</evidence>
<dbReference type="GO" id="GO:0046872">
    <property type="term" value="F:metal ion binding"/>
    <property type="evidence" value="ECO:0007669"/>
    <property type="project" value="UniProtKB-KW"/>
</dbReference>